<dbReference type="GO" id="GO:0016787">
    <property type="term" value="F:hydrolase activity"/>
    <property type="evidence" value="ECO:0007669"/>
    <property type="project" value="UniProtKB-KW"/>
</dbReference>
<dbReference type="Gene3D" id="3.40.1080.20">
    <property type="entry name" value="Acetyl-CoA hydrolase/transferase C-terminal domain"/>
    <property type="match status" value="1"/>
</dbReference>
<proteinExistence type="predicted"/>
<gene>
    <name evidence="2" type="ORF">H8F01_21355</name>
</gene>
<evidence type="ECO:0000313" key="2">
    <source>
        <dbReference type="EMBL" id="QNK01545.1"/>
    </source>
</evidence>
<accession>A0A7G8Q437</accession>
<dbReference type="RefSeq" id="WP_187057007.1">
    <property type="nucleotide sequence ID" value="NZ_CP060412.1"/>
</dbReference>
<feature type="domain" description="Acetyl-CoA hydrolase/transferase C-terminal" evidence="1">
    <location>
        <begin position="364"/>
        <end position="528"/>
    </location>
</feature>
<name>A0A7G8Q437_9GAMM</name>
<dbReference type="Gene3D" id="3.40.1080.10">
    <property type="entry name" value="Glutaconate Coenzyme A-transferase"/>
    <property type="match status" value="1"/>
</dbReference>
<dbReference type="Gene3D" id="3.30.750.70">
    <property type="entry name" value="4-hydroxybutyrate coenzyme like domains"/>
    <property type="match status" value="1"/>
</dbReference>
<organism evidence="2 3">
    <name type="scientific">Dyella telluris</name>
    <dbReference type="NCBI Taxonomy" id="2763498"/>
    <lineage>
        <taxon>Bacteria</taxon>
        <taxon>Pseudomonadati</taxon>
        <taxon>Pseudomonadota</taxon>
        <taxon>Gammaproteobacteria</taxon>
        <taxon>Lysobacterales</taxon>
        <taxon>Rhodanobacteraceae</taxon>
        <taxon>Dyella</taxon>
    </lineage>
</organism>
<keyword evidence="2" id="KW-0378">Hydrolase</keyword>
<protein>
    <submittedName>
        <fullName evidence="2">Acetyl-CoA hydrolase</fullName>
    </submittedName>
</protein>
<dbReference type="SUPFAM" id="SSF100950">
    <property type="entry name" value="NagB/RpiA/CoA transferase-like"/>
    <property type="match status" value="1"/>
</dbReference>
<reference evidence="2 3" key="1">
    <citation type="submission" date="2020-08" db="EMBL/GenBank/DDBJ databases">
        <title>Dyella sp. G9 isolated from forest soil.</title>
        <authorList>
            <person name="Fu J."/>
            <person name="Qiu L."/>
        </authorList>
    </citation>
    <scope>NUCLEOTIDE SEQUENCE [LARGE SCALE GENOMIC DNA]</scope>
    <source>
        <strain evidence="2 3">G9</strain>
    </source>
</reference>
<evidence type="ECO:0000259" key="1">
    <source>
        <dbReference type="Pfam" id="PF13336"/>
    </source>
</evidence>
<keyword evidence="3" id="KW-1185">Reference proteome</keyword>
<dbReference type="InterPro" id="IPR038460">
    <property type="entry name" value="AcetylCoA_hyd_C_sf"/>
</dbReference>
<dbReference type="InterPro" id="IPR026888">
    <property type="entry name" value="AcetylCoA_hyd_C"/>
</dbReference>
<evidence type="ECO:0000313" key="3">
    <source>
        <dbReference type="Proteomes" id="UP000515873"/>
    </source>
</evidence>
<dbReference type="AlphaFoldDB" id="A0A7G8Q437"/>
<dbReference type="Proteomes" id="UP000515873">
    <property type="component" value="Chromosome"/>
</dbReference>
<dbReference type="EMBL" id="CP060412">
    <property type="protein sequence ID" value="QNK01545.1"/>
    <property type="molecule type" value="Genomic_DNA"/>
</dbReference>
<sequence length="657" mass="72492">MSPEQCHTDTETCAQQIAERIGPELRVAAPLGLGKPHDLLNALYRLTKADTSRSLSLYTALSLTRPRPAPGLEERFVAPFAERHFGADAVDPEYAIDQALNRLPSNVAVHEFYMQSGALLRSGSAQRNYISQNYTHVARDLAVQDINLLVQLVARRETAEGVRYSLSCNPDLTLDFIDRVVQSGKPRPLCVAVVHPDLPYISGHAEVQQDYFDIELCTDRAPPLFAVPRQAIDSVEYALGMHASALVRDGGCLQIGIGALSDALVYGLRWRQEDNTQWRRALVALDPRGSTHALAARMGGLAPLRTGLYGASEMVMDGFMHLQRAGILKRRAWDSMWQERAAAAGRMPPDAPGGHYLRGAFFLGSRELYRWLGELEASDPDALDMCRVSNVNQLYGDHQMLASLQRRGARFFNTCMMATLLGSAVSDGLEDGSVVSGVGGQYNFVAMAQELSEGRSVLMLRSTRQGRGGVETNIRWNYGHTTIPRHLRDLFVTEYGVADLRGKTDSECVEAMLSIADARFIDALCAEAKAHGKLAADFQVPERWRNNRPEQLQEALAPWRSKGQLPPFPFGSDFTEVEQRLLPALNWLKTRSVTWRGKAEIARAALAPGAPVSGEDEALERMGLARPASMVDRIQQRLLRAALRQAAPGSTESVHQQ</sequence>
<dbReference type="PANTHER" id="PTHR21432">
    <property type="entry name" value="ACETYL-COA HYDROLASE-RELATED"/>
    <property type="match status" value="1"/>
</dbReference>
<dbReference type="GO" id="GO:0008775">
    <property type="term" value="F:acetate CoA-transferase activity"/>
    <property type="evidence" value="ECO:0007669"/>
    <property type="project" value="InterPro"/>
</dbReference>
<dbReference type="InterPro" id="IPR037171">
    <property type="entry name" value="NagB/RpiA_transferase-like"/>
</dbReference>
<dbReference type="Pfam" id="PF13336">
    <property type="entry name" value="AcetylCoA_hyd_C"/>
    <property type="match status" value="1"/>
</dbReference>
<dbReference type="PANTHER" id="PTHR21432:SF20">
    <property type="entry name" value="ACETYL-COA HYDROLASE"/>
    <property type="match status" value="1"/>
</dbReference>
<dbReference type="KEGG" id="dtl:H8F01_21355"/>
<dbReference type="GO" id="GO:0006083">
    <property type="term" value="P:acetate metabolic process"/>
    <property type="evidence" value="ECO:0007669"/>
    <property type="project" value="InterPro"/>
</dbReference>
<dbReference type="InterPro" id="IPR046433">
    <property type="entry name" value="ActCoA_hydro"/>
</dbReference>